<dbReference type="GO" id="GO:0034703">
    <property type="term" value="C:cation channel complex"/>
    <property type="evidence" value="ECO:0007669"/>
    <property type="project" value="TreeGrafter"/>
</dbReference>
<comment type="caution">
    <text evidence="10">The sequence shown here is derived from an EMBL/GenBank/DDBJ whole genome shotgun (WGS) entry which is preliminary data.</text>
</comment>
<evidence type="ECO:0000313" key="10">
    <source>
        <dbReference type="EMBL" id="CAG5127458.1"/>
    </source>
</evidence>
<dbReference type="InterPro" id="IPR002153">
    <property type="entry name" value="TRPC_channel"/>
</dbReference>
<feature type="non-terminal residue" evidence="10">
    <location>
        <position position="197"/>
    </location>
</feature>
<feature type="transmembrane region" description="Helical" evidence="8">
    <location>
        <begin position="38"/>
        <end position="59"/>
    </location>
</feature>
<dbReference type="OrthoDB" id="6126242at2759"/>
<evidence type="ECO:0000313" key="11">
    <source>
        <dbReference type="Proteomes" id="UP000678393"/>
    </source>
</evidence>
<protein>
    <recommendedName>
        <fullName evidence="9">Ion transport domain-containing protein</fullName>
    </recommendedName>
</protein>
<keyword evidence="7" id="KW-0407">Ion channel</keyword>
<evidence type="ECO:0000256" key="6">
    <source>
        <dbReference type="ARBA" id="ARBA00023136"/>
    </source>
</evidence>
<keyword evidence="4 8" id="KW-1133">Transmembrane helix</keyword>
<evidence type="ECO:0000256" key="2">
    <source>
        <dbReference type="ARBA" id="ARBA00022448"/>
    </source>
</evidence>
<name>A0A8S3ZH33_9EUPU</name>
<feature type="non-terminal residue" evidence="10">
    <location>
        <position position="1"/>
    </location>
</feature>
<dbReference type="PRINTS" id="PR01097">
    <property type="entry name" value="TRNSRECEPTRP"/>
</dbReference>
<evidence type="ECO:0000256" key="8">
    <source>
        <dbReference type="SAM" id="Phobius"/>
    </source>
</evidence>
<accession>A0A8S3ZH33</accession>
<dbReference type="Pfam" id="PF00520">
    <property type="entry name" value="Ion_trans"/>
    <property type="match status" value="1"/>
</dbReference>
<dbReference type="AlphaFoldDB" id="A0A8S3ZH33"/>
<keyword evidence="11" id="KW-1185">Reference proteome</keyword>
<dbReference type="GO" id="GO:0070679">
    <property type="term" value="F:inositol 1,4,5 trisphosphate binding"/>
    <property type="evidence" value="ECO:0007669"/>
    <property type="project" value="TreeGrafter"/>
</dbReference>
<dbReference type="GO" id="GO:0051480">
    <property type="term" value="P:regulation of cytosolic calcium ion concentration"/>
    <property type="evidence" value="ECO:0007669"/>
    <property type="project" value="TreeGrafter"/>
</dbReference>
<evidence type="ECO:0000256" key="3">
    <source>
        <dbReference type="ARBA" id="ARBA00022692"/>
    </source>
</evidence>
<organism evidence="10 11">
    <name type="scientific">Candidula unifasciata</name>
    <dbReference type="NCBI Taxonomy" id="100452"/>
    <lineage>
        <taxon>Eukaryota</taxon>
        <taxon>Metazoa</taxon>
        <taxon>Spiralia</taxon>
        <taxon>Lophotrochozoa</taxon>
        <taxon>Mollusca</taxon>
        <taxon>Gastropoda</taxon>
        <taxon>Heterobranchia</taxon>
        <taxon>Euthyneura</taxon>
        <taxon>Panpulmonata</taxon>
        <taxon>Eupulmonata</taxon>
        <taxon>Stylommatophora</taxon>
        <taxon>Helicina</taxon>
        <taxon>Helicoidea</taxon>
        <taxon>Geomitridae</taxon>
        <taxon>Candidula</taxon>
    </lineage>
</organism>
<evidence type="ECO:0000256" key="4">
    <source>
        <dbReference type="ARBA" id="ARBA00022989"/>
    </source>
</evidence>
<comment type="subcellular location">
    <subcellularLocation>
        <location evidence="1">Membrane</location>
        <topology evidence="1">Multi-pass membrane protein</topology>
    </subcellularLocation>
</comment>
<gene>
    <name evidence="10" type="ORF">CUNI_LOCUS13016</name>
</gene>
<reference evidence="10" key="1">
    <citation type="submission" date="2021-04" db="EMBL/GenBank/DDBJ databases">
        <authorList>
            <consortium name="Molecular Ecology Group"/>
        </authorList>
    </citation>
    <scope>NUCLEOTIDE SEQUENCE</scope>
</reference>
<dbReference type="GO" id="GO:0005886">
    <property type="term" value="C:plasma membrane"/>
    <property type="evidence" value="ECO:0007669"/>
    <property type="project" value="TreeGrafter"/>
</dbReference>
<keyword evidence="6 8" id="KW-0472">Membrane</keyword>
<keyword evidence="2" id="KW-0813">Transport</keyword>
<keyword evidence="3 8" id="KW-0812">Transmembrane</keyword>
<evidence type="ECO:0000259" key="9">
    <source>
        <dbReference type="Pfam" id="PF00520"/>
    </source>
</evidence>
<dbReference type="EMBL" id="CAJHNH020002686">
    <property type="protein sequence ID" value="CAG5127458.1"/>
    <property type="molecule type" value="Genomic_DNA"/>
</dbReference>
<evidence type="ECO:0000256" key="7">
    <source>
        <dbReference type="ARBA" id="ARBA00023303"/>
    </source>
</evidence>
<dbReference type="Proteomes" id="UP000678393">
    <property type="component" value="Unassembled WGS sequence"/>
</dbReference>
<dbReference type="PANTHER" id="PTHR10117:SF54">
    <property type="entry name" value="TRANSIENT RECEPTOR POTENTIAL-GAMMA PROTEIN"/>
    <property type="match status" value="1"/>
</dbReference>
<feature type="domain" description="Ion transport" evidence="9">
    <location>
        <begin position="4"/>
        <end position="70"/>
    </location>
</feature>
<evidence type="ECO:0000256" key="1">
    <source>
        <dbReference type="ARBA" id="ARBA00004141"/>
    </source>
</evidence>
<keyword evidence="5" id="KW-0406">Ion transport</keyword>
<evidence type="ECO:0000256" key="5">
    <source>
        <dbReference type="ARBA" id="ARBA00023065"/>
    </source>
</evidence>
<proteinExistence type="predicted"/>
<dbReference type="GO" id="GO:0015279">
    <property type="term" value="F:store-operated calcium channel activity"/>
    <property type="evidence" value="ECO:0007669"/>
    <property type="project" value="TreeGrafter"/>
</dbReference>
<dbReference type="InterPro" id="IPR005821">
    <property type="entry name" value="Ion_trans_dom"/>
</dbReference>
<sequence length="197" mass="23181">LFEIVQSLYWAIYGLVDLDHAELQPRFKHEFTEFVGKLMFGVYSWIALIVLLNMLIAMMSNSYQLIYSQADEEWKFARSKLWISYFEDCGTLPPPFNVIPSPKTVYYIATWIRNKLSSCFCSKQQKHNRWQSIKAVMRDLIKRYIMQKQRSSQKGEGVSEDDINELKQDVSSFRFELLEILRNNGMKTPNPSQTKPT</sequence>
<dbReference type="PANTHER" id="PTHR10117">
    <property type="entry name" value="TRANSIENT RECEPTOR POTENTIAL CHANNEL"/>
    <property type="match status" value="1"/>
</dbReference>